<dbReference type="Pfam" id="PF00011">
    <property type="entry name" value="HSP20"/>
    <property type="match status" value="1"/>
</dbReference>
<evidence type="ECO:0000313" key="5">
    <source>
        <dbReference type="Proteomes" id="UP001476798"/>
    </source>
</evidence>
<evidence type="ECO:0000256" key="1">
    <source>
        <dbReference type="PROSITE-ProRule" id="PRU00285"/>
    </source>
</evidence>
<dbReference type="Gene3D" id="2.60.40.790">
    <property type="match status" value="1"/>
</dbReference>
<dbReference type="InterPro" id="IPR001436">
    <property type="entry name" value="Alpha-crystallin/sHSP_animal"/>
</dbReference>
<evidence type="ECO:0000256" key="2">
    <source>
        <dbReference type="RuleBase" id="RU003616"/>
    </source>
</evidence>
<proteinExistence type="inferred from homology"/>
<comment type="caution">
    <text evidence="4">The sequence shown here is derived from an EMBL/GenBank/DDBJ whole genome shotgun (WGS) entry which is preliminary data.</text>
</comment>
<reference evidence="4 5" key="1">
    <citation type="submission" date="2021-06" db="EMBL/GenBank/DDBJ databases">
        <authorList>
            <person name="Palmer J.M."/>
        </authorList>
    </citation>
    <scope>NUCLEOTIDE SEQUENCE [LARGE SCALE GENOMIC DNA]</scope>
    <source>
        <strain evidence="4 5">GA_2019</strain>
        <tissue evidence="4">Muscle</tissue>
    </source>
</reference>
<dbReference type="InterPro" id="IPR008978">
    <property type="entry name" value="HSP20-like_chaperone"/>
</dbReference>
<dbReference type="PRINTS" id="PR00299">
    <property type="entry name" value="ACRYSTALLIN"/>
</dbReference>
<sequence length="173" mass="19953">MDRPPVRFYFHAASTPNRGSSTFQDILGVCAATMAERRIPFTMQRTPSWDPFHDLHHTTRIFDQAFGLPPVVEDFPTFPTTHWPGYMRPSFMGPDIMMPQSHMMYHPSHMMAHQARALSRQMSSGMSEIKQTQDNWKISLDVPHFSPEELVVKTKDGVLEISGEHFFLFHCLC</sequence>
<gene>
    <name evidence="4" type="primary">HSPB1</name>
    <name evidence="4" type="ORF">GOODEAATRI_027917</name>
</gene>
<dbReference type="PANTHER" id="PTHR46906:SF1">
    <property type="entry name" value="HEAT SHOCK PROTEIN BETA-8"/>
    <property type="match status" value="1"/>
</dbReference>
<dbReference type="EMBL" id="JAHRIO010023738">
    <property type="protein sequence ID" value="MEQ2166423.1"/>
    <property type="molecule type" value="Genomic_DNA"/>
</dbReference>
<name>A0ABV0N762_9TELE</name>
<keyword evidence="4" id="KW-0346">Stress response</keyword>
<dbReference type="Proteomes" id="UP001476798">
    <property type="component" value="Unassembled WGS sequence"/>
</dbReference>
<evidence type="ECO:0000259" key="3">
    <source>
        <dbReference type="PROSITE" id="PS01031"/>
    </source>
</evidence>
<accession>A0ABV0N762</accession>
<comment type="similarity">
    <text evidence="1 2">Belongs to the small heat shock protein (HSP20) family.</text>
</comment>
<dbReference type="SUPFAM" id="SSF49764">
    <property type="entry name" value="HSP20-like chaperones"/>
    <property type="match status" value="1"/>
</dbReference>
<dbReference type="InterPro" id="IPR002068">
    <property type="entry name" value="A-crystallin/Hsp20_dom"/>
</dbReference>
<dbReference type="InterPro" id="IPR043254">
    <property type="entry name" value="HSPB8"/>
</dbReference>
<protein>
    <submittedName>
        <fullName evidence="4">Heat shock protein beta-1</fullName>
    </submittedName>
</protein>
<feature type="domain" description="SHSP" evidence="3">
    <location>
        <begin position="117"/>
        <end position="173"/>
    </location>
</feature>
<evidence type="ECO:0000313" key="4">
    <source>
        <dbReference type="EMBL" id="MEQ2166423.1"/>
    </source>
</evidence>
<keyword evidence="5" id="KW-1185">Reference proteome</keyword>
<dbReference type="PROSITE" id="PS01031">
    <property type="entry name" value="SHSP"/>
    <property type="match status" value="1"/>
</dbReference>
<organism evidence="4 5">
    <name type="scientific">Goodea atripinnis</name>
    <dbReference type="NCBI Taxonomy" id="208336"/>
    <lineage>
        <taxon>Eukaryota</taxon>
        <taxon>Metazoa</taxon>
        <taxon>Chordata</taxon>
        <taxon>Craniata</taxon>
        <taxon>Vertebrata</taxon>
        <taxon>Euteleostomi</taxon>
        <taxon>Actinopterygii</taxon>
        <taxon>Neopterygii</taxon>
        <taxon>Teleostei</taxon>
        <taxon>Neoteleostei</taxon>
        <taxon>Acanthomorphata</taxon>
        <taxon>Ovalentaria</taxon>
        <taxon>Atherinomorphae</taxon>
        <taxon>Cyprinodontiformes</taxon>
        <taxon>Goodeidae</taxon>
        <taxon>Goodea</taxon>
    </lineage>
</organism>
<dbReference type="PANTHER" id="PTHR46906">
    <property type="entry name" value="HEAT SHOCK PROTEIN BETA-8"/>
    <property type="match status" value="1"/>
</dbReference>